<sequence>MQLMGWRPHAVPVPSVLNSRAHRVSPAPQATTLRKKPTSARNVPPTPTCPYIRSMARRLVFHVGLGVEALRTTQFAIVTALSTMKKRIRVCIMTSATSAAWAR</sequence>
<gene>
    <name evidence="2" type="primary">LOC117797782</name>
</gene>
<dbReference type="AlphaFoldDB" id="A0A7N5JPX1"/>
<evidence type="ECO:0000256" key="1">
    <source>
        <dbReference type="SAM" id="MobiDB-lite"/>
    </source>
</evidence>
<name>A0A7N5JPX1_AILME</name>
<organism evidence="2 3">
    <name type="scientific">Ailuropoda melanoleuca</name>
    <name type="common">Giant panda</name>
    <dbReference type="NCBI Taxonomy" id="9646"/>
    <lineage>
        <taxon>Eukaryota</taxon>
        <taxon>Metazoa</taxon>
        <taxon>Chordata</taxon>
        <taxon>Craniata</taxon>
        <taxon>Vertebrata</taxon>
        <taxon>Euteleostomi</taxon>
        <taxon>Mammalia</taxon>
        <taxon>Eutheria</taxon>
        <taxon>Laurasiatheria</taxon>
        <taxon>Carnivora</taxon>
        <taxon>Caniformia</taxon>
        <taxon>Ursidae</taxon>
        <taxon>Ailuropoda</taxon>
    </lineage>
</organism>
<keyword evidence="3" id="KW-1185">Reference proteome</keyword>
<evidence type="ECO:0000313" key="3">
    <source>
        <dbReference type="Proteomes" id="UP000008912"/>
    </source>
</evidence>
<reference evidence="2" key="3">
    <citation type="submission" date="2025-09" db="UniProtKB">
        <authorList>
            <consortium name="Ensembl"/>
        </authorList>
    </citation>
    <scope>IDENTIFICATION</scope>
</reference>
<feature type="region of interest" description="Disordered" evidence="1">
    <location>
        <begin position="22"/>
        <end position="45"/>
    </location>
</feature>
<dbReference type="InParanoid" id="A0A7N5JPX1"/>
<accession>A0A7N5JPX1</accession>
<reference evidence="2 3" key="1">
    <citation type="journal article" date="2010" name="Nature">
        <title>The sequence and de novo assembly of the giant panda genome.</title>
        <authorList>
            <person name="Li R."/>
            <person name="Fan W."/>
            <person name="Tian G."/>
            <person name="Zhu H."/>
            <person name="He L."/>
            <person name="Cai J."/>
            <person name="Huang Q."/>
            <person name="Cai Q."/>
            <person name="Li B."/>
            <person name="Bai Y."/>
            <person name="Zhang Z."/>
            <person name="Zhang Y."/>
            <person name="Wang W."/>
            <person name="Li J."/>
            <person name="Wei F."/>
            <person name="Li H."/>
            <person name="Jian M."/>
            <person name="Li J."/>
            <person name="Zhang Z."/>
            <person name="Nielsen R."/>
            <person name="Li D."/>
            <person name="Gu W."/>
            <person name="Yang Z."/>
            <person name="Xuan Z."/>
            <person name="Ryder O.A."/>
            <person name="Leung F.C."/>
            <person name="Zhou Y."/>
            <person name="Cao J."/>
            <person name="Sun X."/>
            <person name="Fu Y."/>
            <person name="Fang X."/>
            <person name="Guo X."/>
            <person name="Wang B."/>
            <person name="Hou R."/>
            <person name="Shen F."/>
            <person name="Mu B."/>
            <person name="Ni P."/>
            <person name="Lin R."/>
            <person name="Qian W."/>
            <person name="Wang G."/>
            <person name="Yu C."/>
            <person name="Nie W."/>
            <person name="Wang J."/>
            <person name="Wu Z."/>
            <person name="Liang H."/>
            <person name="Min J."/>
            <person name="Wu Q."/>
            <person name="Cheng S."/>
            <person name="Ruan J."/>
            <person name="Wang M."/>
            <person name="Shi Z."/>
            <person name="Wen M."/>
            <person name="Liu B."/>
            <person name="Ren X."/>
            <person name="Zheng H."/>
            <person name="Dong D."/>
            <person name="Cook K."/>
            <person name="Shan G."/>
            <person name="Zhang H."/>
            <person name="Kosiol C."/>
            <person name="Xie X."/>
            <person name="Lu Z."/>
            <person name="Zheng H."/>
            <person name="Li Y."/>
            <person name="Steiner C.C."/>
            <person name="Lam T.T."/>
            <person name="Lin S."/>
            <person name="Zhang Q."/>
            <person name="Li G."/>
            <person name="Tian J."/>
            <person name="Gong T."/>
            <person name="Liu H."/>
            <person name="Zhang D."/>
            <person name="Fang L."/>
            <person name="Ye C."/>
            <person name="Zhang J."/>
            <person name="Hu W."/>
            <person name="Xu A."/>
            <person name="Ren Y."/>
            <person name="Zhang G."/>
            <person name="Bruford M.W."/>
            <person name="Li Q."/>
            <person name="Ma L."/>
            <person name="Guo Y."/>
            <person name="An N."/>
            <person name="Hu Y."/>
            <person name="Zheng Y."/>
            <person name="Shi Y."/>
            <person name="Li Z."/>
            <person name="Liu Q."/>
            <person name="Chen Y."/>
            <person name="Zhao J."/>
            <person name="Qu N."/>
            <person name="Zhao S."/>
            <person name="Tian F."/>
            <person name="Wang X."/>
            <person name="Wang H."/>
            <person name="Xu L."/>
            <person name="Liu X."/>
            <person name="Vinar T."/>
            <person name="Wang Y."/>
            <person name="Lam T.W."/>
            <person name="Yiu S.M."/>
            <person name="Liu S."/>
            <person name="Zhang H."/>
            <person name="Li D."/>
            <person name="Huang Y."/>
            <person name="Wang X."/>
            <person name="Yang G."/>
            <person name="Jiang Z."/>
            <person name="Wang J."/>
            <person name="Qin N."/>
            <person name="Li L."/>
            <person name="Li J."/>
            <person name="Bolund L."/>
            <person name="Kristiansen K."/>
            <person name="Wong G.K."/>
            <person name="Olson M."/>
            <person name="Zhang X."/>
            <person name="Li S."/>
            <person name="Yang H."/>
            <person name="Wang J."/>
            <person name="Wang J."/>
        </authorList>
    </citation>
    <scope>NUCLEOTIDE SEQUENCE [LARGE SCALE GENOMIC DNA]</scope>
</reference>
<protein>
    <submittedName>
        <fullName evidence="2">UPF0577 protein KIAA1324-like</fullName>
    </submittedName>
</protein>
<proteinExistence type="predicted"/>
<dbReference type="Proteomes" id="UP000008912">
    <property type="component" value="Unassembled WGS sequence"/>
</dbReference>
<reference evidence="2" key="2">
    <citation type="submission" date="2025-08" db="UniProtKB">
        <authorList>
            <consortium name="Ensembl"/>
        </authorList>
    </citation>
    <scope>IDENTIFICATION</scope>
</reference>
<evidence type="ECO:0000313" key="2">
    <source>
        <dbReference type="Ensembl" id="ENSAMEP00000028534.1"/>
    </source>
</evidence>
<dbReference type="Ensembl" id="ENSAMET00000049546.1">
    <property type="protein sequence ID" value="ENSAMEP00000028534.1"/>
    <property type="gene ID" value="ENSAMEG00000028914.1"/>
</dbReference>